<dbReference type="Proteomes" id="UP000199568">
    <property type="component" value="Unassembled WGS sequence"/>
</dbReference>
<evidence type="ECO:0000259" key="6">
    <source>
        <dbReference type="PROSITE" id="PS51656"/>
    </source>
</evidence>
<protein>
    <submittedName>
        <fullName evidence="7">Iron only hydrogenase large subunit, C-terminal domain</fullName>
    </submittedName>
</protein>
<dbReference type="RefSeq" id="WP_090444825.1">
    <property type="nucleotide sequence ID" value="NZ_FOHU01000012.1"/>
</dbReference>
<reference evidence="7 8" key="1">
    <citation type="submission" date="2016-10" db="EMBL/GenBank/DDBJ databases">
        <authorList>
            <person name="de Groot N.N."/>
        </authorList>
    </citation>
    <scope>NUCLEOTIDE SEQUENCE [LARGE SCALE GENOMIC DNA]</scope>
    <source>
        <strain evidence="7 8">DSM 18979</strain>
    </source>
</reference>
<proteinExistence type="predicted"/>
<dbReference type="GO" id="GO:0051539">
    <property type="term" value="F:4 iron, 4 sulfur cluster binding"/>
    <property type="evidence" value="ECO:0007669"/>
    <property type="project" value="UniProtKB-KW"/>
</dbReference>
<dbReference type="PROSITE" id="PS00198">
    <property type="entry name" value="4FE4S_FER_1"/>
    <property type="match status" value="2"/>
</dbReference>
<dbReference type="Pfam" id="PF02906">
    <property type="entry name" value="Fe_hyd_lg_C"/>
    <property type="match status" value="2"/>
</dbReference>
<dbReference type="EMBL" id="FOHU01000012">
    <property type="protein sequence ID" value="SET50299.1"/>
    <property type="molecule type" value="Genomic_DNA"/>
</dbReference>
<keyword evidence="2" id="KW-0479">Metal-binding</keyword>
<name>A0A1I0EXR5_9FIRM</name>
<dbReference type="InterPro" id="IPR004108">
    <property type="entry name" value="Fe_hydrogenase_lsu_C"/>
</dbReference>
<feature type="domain" description="4Fe-4S" evidence="6">
    <location>
        <begin position="352"/>
        <end position="414"/>
    </location>
</feature>
<sequence length="569" mass="64985">MNNEKALTLSKDRCKNCYKCIRSCPVKAIYFKENRTVIASDRCVGCSKCFIICPQKNKKIPNSISRVKKMMENDTKIIASLDPTFAAYFGNDYLKVITALRKLGFNFAEEVTVAIDVLHHEYLKIYNRTHQKHYITSACSGINQLVQKYYPELNKYMLAVDLPMIAHAKLIKEKYGENSKIIFVGPCTAAKLERSGFMEIVDAVLTFQELEEWIVSSSIDLNKLETGSFDQEGSKFAKAFTIEGFISINTDKSIKMNYIKVNGLENTKEILASIESDDLDPAFIEINFCMNGCIQGPSFHECKTKLFTRKKQMKQYSECGSSQDLINTQDTKESFKRKFSNKKVHNLKPNTSELSKILKLMGKYKESDEINCGTCGYDTCRDKAIAIFNDMDKSDMCLPYIRNKTETISNLIFENSPNYNLLVNRDLKVISINPAAINHLNIEKQYTDDLQLSNLLDQKDYEKVFETKKSICGKKIKLKQQNLTVIQNLLYIEEQDTILAILNDITKEEEKEQELIKVKKNTDEMVQKVIAKQMKVAQEICSVLGETTAETRVALKQFLDITLEKSGDS</sequence>
<evidence type="ECO:0000313" key="7">
    <source>
        <dbReference type="EMBL" id="SET50299.1"/>
    </source>
</evidence>
<feature type="domain" description="4Fe-4S ferredoxin-type" evidence="5">
    <location>
        <begin position="35"/>
        <end position="63"/>
    </location>
</feature>
<dbReference type="Pfam" id="PF04060">
    <property type="entry name" value="FeS"/>
    <property type="match status" value="1"/>
</dbReference>
<dbReference type="PROSITE" id="PS51379">
    <property type="entry name" value="4FE4S_FER_2"/>
    <property type="match status" value="2"/>
</dbReference>
<keyword evidence="1" id="KW-0004">4Fe-4S</keyword>
<dbReference type="GO" id="GO:0046872">
    <property type="term" value="F:metal ion binding"/>
    <property type="evidence" value="ECO:0007669"/>
    <property type="project" value="UniProtKB-KW"/>
</dbReference>
<dbReference type="PROSITE" id="PS51656">
    <property type="entry name" value="4FE4S"/>
    <property type="match status" value="1"/>
</dbReference>
<dbReference type="InterPro" id="IPR009016">
    <property type="entry name" value="Fe_hydrogenase"/>
</dbReference>
<organism evidence="7 8">
    <name type="scientific">Natronincola peptidivorans</name>
    <dbReference type="NCBI Taxonomy" id="426128"/>
    <lineage>
        <taxon>Bacteria</taxon>
        <taxon>Bacillati</taxon>
        <taxon>Bacillota</taxon>
        <taxon>Clostridia</taxon>
        <taxon>Peptostreptococcales</taxon>
        <taxon>Natronincolaceae</taxon>
        <taxon>Natronincola</taxon>
    </lineage>
</organism>
<dbReference type="PANTHER" id="PTHR11615">
    <property type="entry name" value="NITRATE, FORMATE, IRON DEHYDROGENASE"/>
    <property type="match status" value="1"/>
</dbReference>
<dbReference type="Gene3D" id="1.10.15.40">
    <property type="entry name" value="Electron transport complex subunit B, putative Fe-S cluster"/>
    <property type="match status" value="1"/>
</dbReference>
<feature type="domain" description="4Fe-4S ferredoxin-type" evidence="5">
    <location>
        <begin position="5"/>
        <end position="34"/>
    </location>
</feature>
<keyword evidence="8" id="KW-1185">Reference proteome</keyword>
<evidence type="ECO:0000259" key="5">
    <source>
        <dbReference type="PROSITE" id="PS51379"/>
    </source>
</evidence>
<dbReference type="SUPFAM" id="SSF53920">
    <property type="entry name" value="Fe-only hydrogenase"/>
    <property type="match status" value="1"/>
</dbReference>
<gene>
    <name evidence="7" type="ORF">SAMN05660297_02610</name>
</gene>
<keyword evidence="3" id="KW-0408">Iron</keyword>
<dbReference type="InterPro" id="IPR050340">
    <property type="entry name" value="Cytosolic_Fe-S_CAF"/>
</dbReference>
<dbReference type="Gene3D" id="3.40.950.10">
    <property type="entry name" value="Fe-only Hydrogenase (Larger Subunit), Chain L, domain 3"/>
    <property type="match status" value="1"/>
</dbReference>
<evidence type="ECO:0000256" key="2">
    <source>
        <dbReference type="ARBA" id="ARBA00022723"/>
    </source>
</evidence>
<dbReference type="STRING" id="426128.SAMN05660297_02610"/>
<dbReference type="Pfam" id="PF13237">
    <property type="entry name" value="Fer4_10"/>
    <property type="match status" value="1"/>
</dbReference>
<evidence type="ECO:0000256" key="4">
    <source>
        <dbReference type="ARBA" id="ARBA00023014"/>
    </source>
</evidence>
<evidence type="ECO:0000313" key="8">
    <source>
        <dbReference type="Proteomes" id="UP000199568"/>
    </source>
</evidence>
<evidence type="ECO:0000256" key="1">
    <source>
        <dbReference type="ARBA" id="ARBA00022485"/>
    </source>
</evidence>
<keyword evidence="4" id="KW-0411">Iron-sulfur</keyword>
<dbReference type="InterPro" id="IPR017896">
    <property type="entry name" value="4Fe4S_Fe-S-bd"/>
</dbReference>
<accession>A0A1I0EXR5</accession>
<dbReference type="OrthoDB" id="9798098at2"/>
<dbReference type="AlphaFoldDB" id="A0A1I0EXR5"/>
<dbReference type="InterPro" id="IPR017900">
    <property type="entry name" value="4Fe4S_Fe_S_CS"/>
</dbReference>
<dbReference type="Gene3D" id="3.30.70.20">
    <property type="match status" value="1"/>
</dbReference>
<dbReference type="SUPFAM" id="SSF54862">
    <property type="entry name" value="4Fe-4S ferredoxins"/>
    <property type="match status" value="1"/>
</dbReference>
<evidence type="ECO:0000256" key="3">
    <source>
        <dbReference type="ARBA" id="ARBA00023004"/>
    </source>
</evidence>
<dbReference type="InterPro" id="IPR007202">
    <property type="entry name" value="4Fe-4S_dom"/>
</dbReference>